<organism evidence="3 4">
    <name type="scientific">Limosilactobacillus fastidiosus</name>
    <dbReference type="NCBI Taxonomy" id="2759855"/>
    <lineage>
        <taxon>Bacteria</taxon>
        <taxon>Bacillati</taxon>
        <taxon>Bacillota</taxon>
        <taxon>Bacilli</taxon>
        <taxon>Lactobacillales</taxon>
        <taxon>Lactobacillaceae</taxon>
        <taxon>Limosilactobacillus</taxon>
    </lineage>
</organism>
<evidence type="ECO:0000313" key="5">
    <source>
        <dbReference type="Proteomes" id="UP000544052"/>
    </source>
</evidence>
<dbReference type="EMBL" id="JACIUZ010000028">
    <property type="protein sequence ID" value="MBB1062922.1"/>
    <property type="molecule type" value="Genomic_DNA"/>
</dbReference>
<gene>
    <name evidence="3" type="ORF">H5R63_05095</name>
    <name evidence="2" type="ORF">H5R64_03805</name>
</gene>
<protein>
    <submittedName>
        <fullName evidence="3">DUF4097 family beta strand repeat protein</fullName>
    </submittedName>
</protein>
<feature type="domain" description="DUF4097" evidence="1">
    <location>
        <begin position="128"/>
        <end position="246"/>
    </location>
</feature>
<keyword evidence="5" id="KW-1185">Reference proteome</keyword>
<proteinExistence type="predicted"/>
<dbReference type="AlphaFoldDB" id="A0A7W3TZK0"/>
<accession>A0A7W3TZK0</accession>
<evidence type="ECO:0000313" key="2">
    <source>
        <dbReference type="EMBL" id="MBB1062922.1"/>
    </source>
</evidence>
<dbReference type="RefSeq" id="WP_182581050.1">
    <property type="nucleotide sequence ID" value="NZ_JACIUY010000050.1"/>
</dbReference>
<evidence type="ECO:0000259" key="1">
    <source>
        <dbReference type="Pfam" id="PF13349"/>
    </source>
</evidence>
<name>A0A7W3TZK0_9LACO</name>
<comment type="caution">
    <text evidence="3">The sequence shown here is derived from an EMBL/GenBank/DDBJ whole genome shotgun (WGS) entry which is preliminary data.</text>
</comment>
<evidence type="ECO:0000313" key="3">
    <source>
        <dbReference type="EMBL" id="MBB1086167.1"/>
    </source>
</evidence>
<dbReference type="Proteomes" id="UP000544052">
    <property type="component" value="Unassembled WGS sequence"/>
</dbReference>
<dbReference type="Proteomes" id="UP000518255">
    <property type="component" value="Unassembled WGS sequence"/>
</dbReference>
<dbReference type="InterPro" id="IPR025164">
    <property type="entry name" value="Toastrack_DUF4097"/>
</dbReference>
<reference evidence="4 5" key="1">
    <citation type="submission" date="2020-07" db="EMBL/GenBank/DDBJ databases">
        <title>Description of Limosilactobacillus balticus sp. nov., Limosilactobacillus agrestis sp. nov., Limosilactobacillus albertensis sp. nov., Limosilactobacillus rudii sp. nov., Limosilactobacillus fastidiosus sp. nov., five novel Limosilactobacillus species isolated from the vertebrate gastrointestinal tract, and proposal of 6 subspecies of Limosilactobacillus reuteri adapted to the gastrointestinal tract of specific vertebrate hosts.</title>
        <authorList>
            <person name="Li F."/>
            <person name="Cheng C."/>
            <person name="Zheng J."/>
            <person name="Quevedo R.M."/>
            <person name="Li J."/>
            <person name="Roos S."/>
            <person name="Gaenzle M.G."/>
            <person name="Walter J."/>
        </authorList>
    </citation>
    <scope>NUCLEOTIDE SEQUENCE [LARGE SCALE GENOMIC DNA]</scope>
    <source>
        <strain evidence="3 4">WF-MA3-C</strain>
        <strain evidence="2 5">WF-MO7-1</strain>
    </source>
</reference>
<dbReference type="Pfam" id="PF13349">
    <property type="entry name" value="DUF4097"/>
    <property type="match status" value="1"/>
</dbReference>
<evidence type="ECO:0000313" key="4">
    <source>
        <dbReference type="Proteomes" id="UP000518255"/>
    </source>
</evidence>
<dbReference type="EMBL" id="JACIUY010000050">
    <property type="protein sequence ID" value="MBB1086167.1"/>
    <property type="molecule type" value="Genomic_DNA"/>
</dbReference>
<sequence>MKKMFKISLGVLIIGIVLMIVGFAGHGVKNIYFKGTMPTVEHRTTKNLAGNKEFKELDLNVPCSNVLIKTGKRFAVNYQGSNGRVPKVKLTGQTLTVNQDDGHGTFFTFDDGDDTLIITVPKGAILSGKIEMVDGDLDISNVDLTNMDINDADGDVTYNKLAVEGGMTTLGQGDFTSHGVTFKGHYTVKTDDGDNKVIASHADGFILHTVDGDNKLDGVDHGSEDLQQNTSAANLLRLETTDGDNSVINIKAVE</sequence>